<sequence>MIRYRPLWETMARKKATTYTLRVIYGMSHATVQRLQANLPVSTHTLDKLCKIFNCQIEEIVEYVPDGELEGVKILVSMESKSF</sequence>
<dbReference type="RefSeq" id="WP_055246026.1">
    <property type="nucleotide sequence ID" value="NZ_CZBE01000032.1"/>
</dbReference>
<evidence type="ECO:0000313" key="3">
    <source>
        <dbReference type="Proteomes" id="UP000095765"/>
    </source>
</evidence>
<dbReference type="EMBL" id="CZBE01000032">
    <property type="protein sequence ID" value="CUQ17473.1"/>
    <property type="molecule type" value="Genomic_DNA"/>
</dbReference>
<name>A0A174U543_9FIRM</name>
<proteinExistence type="predicted"/>
<dbReference type="InterPro" id="IPR001387">
    <property type="entry name" value="Cro/C1-type_HTH"/>
</dbReference>
<evidence type="ECO:0000313" key="2">
    <source>
        <dbReference type="EMBL" id="CUQ17473.1"/>
    </source>
</evidence>
<organism evidence="2 3">
    <name type="scientific">Anaerotruncus colihominis</name>
    <dbReference type="NCBI Taxonomy" id="169435"/>
    <lineage>
        <taxon>Bacteria</taxon>
        <taxon>Bacillati</taxon>
        <taxon>Bacillota</taxon>
        <taxon>Clostridia</taxon>
        <taxon>Eubacteriales</taxon>
        <taxon>Oscillospiraceae</taxon>
        <taxon>Anaerotruncus</taxon>
    </lineage>
</organism>
<gene>
    <name evidence="2" type="ORF">ERS852551_03425</name>
</gene>
<dbReference type="AlphaFoldDB" id="A0A174U543"/>
<dbReference type="Pfam" id="PF13443">
    <property type="entry name" value="HTH_26"/>
    <property type="match status" value="1"/>
</dbReference>
<dbReference type="SUPFAM" id="SSF47413">
    <property type="entry name" value="lambda repressor-like DNA-binding domains"/>
    <property type="match status" value="1"/>
</dbReference>
<reference evidence="2 3" key="1">
    <citation type="submission" date="2015-09" db="EMBL/GenBank/DDBJ databases">
        <authorList>
            <consortium name="Pathogen Informatics"/>
        </authorList>
    </citation>
    <scope>NUCLEOTIDE SEQUENCE [LARGE SCALE GENOMIC DNA]</scope>
    <source>
        <strain evidence="2 3">2789STDY5834939</strain>
    </source>
</reference>
<dbReference type="GO" id="GO:0003677">
    <property type="term" value="F:DNA binding"/>
    <property type="evidence" value="ECO:0007669"/>
    <property type="project" value="InterPro"/>
</dbReference>
<dbReference type="OrthoDB" id="9807880at2"/>
<accession>A0A174U543</accession>
<protein>
    <submittedName>
        <fullName evidence="2">Predicted transcriptional regulator</fullName>
    </submittedName>
</protein>
<dbReference type="InterPro" id="IPR010982">
    <property type="entry name" value="Lambda_DNA-bd_dom_sf"/>
</dbReference>
<feature type="domain" description="HTH cro/C1-type" evidence="1">
    <location>
        <begin position="7"/>
        <end position="66"/>
    </location>
</feature>
<dbReference type="Proteomes" id="UP000095765">
    <property type="component" value="Unassembled WGS sequence"/>
</dbReference>
<evidence type="ECO:0000259" key="1">
    <source>
        <dbReference type="Pfam" id="PF13443"/>
    </source>
</evidence>